<dbReference type="Gene3D" id="3.40.50.720">
    <property type="entry name" value="NAD(P)-binding Rossmann-like Domain"/>
    <property type="match status" value="1"/>
</dbReference>
<protein>
    <recommendedName>
        <fullName evidence="1">NmrA-like domain-containing protein</fullName>
    </recommendedName>
</protein>
<sequence length="282" mass="30467">MTHPKILAVGAAGKFAGAVIPELARRGAWVRGLVKQDADKEGVVAAGASEAVTGDLRDIESLRVALTGMDSVFYIAPAFFPDEAEVGKAVVAAAMKAGISRFVFSSVIHPVLGLPNHAAKAPVEAAVLNSDMEYSFLHPTLFFQNYASTWSKVSHNGVLAEPWSSETRFSRVDYRDVAETAAIALTEDRLLFGTFELCADGWLNRHDVAALMARVMSRPVRAERTDPGSLGPEAAPMRPMFEHYDHAGLLGNPLTLRAVLGREPRGLLAYFNELESSSIEET</sequence>
<evidence type="ECO:0000313" key="3">
    <source>
        <dbReference type="Proteomes" id="UP000231259"/>
    </source>
</evidence>
<dbReference type="AlphaFoldDB" id="A0A2G8REJ5"/>
<evidence type="ECO:0000313" key="2">
    <source>
        <dbReference type="EMBL" id="PIL20004.1"/>
    </source>
</evidence>
<organism evidence="2 3">
    <name type="scientific">Puniceibacterium antarcticum</name>
    <dbReference type="NCBI Taxonomy" id="1206336"/>
    <lineage>
        <taxon>Bacteria</taxon>
        <taxon>Pseudomonadati</taxon>
        <taxon>Pseudomonadota</taxon>
        <taxon>Alphaproteobacteria</taxon>
        <taxon>Rhodobacterales</taxon>
        <taxon>Paracoccaceae</taxon>
        <taxon>Puniceibacterium</taxon>
    </lineage>
</organism>
<dbReference type="Gene3D" id="3.90.25.10">
    <property type="entry name" value="UDP-galactose 4-epimerase, domain 1"/>
    <property type="match status" value="1"/>
</dbReference>
<dbReference type="PANTHER" id="PTHR43162:SF1">
    <property type="entry name" value="PRESTALK A DIFFERENTIATION PROTEIN A"/>
    <property type="match status" value="1"/>
</dbReference>
<keyword evidence="3" id="KW-1185">Reference proteome</keyword>
<dbReference type="InterPro" id="IPR051604">
    <property type="entry name" value="Ergot_Alk_Oxidoreductase"/>
</dbReference>
<proteinExistence type="predicted"/>
<dbReference type="InterPro" id="IPR008030">
    <property type="entry name" value="NmrA-like"/>
</dbReference>
<dbReference type="SUPFAM" id="SSF51735">
    <property type="entry name" value="NAD(P)-binding Rossmann-fold domains"/>
    <property type="match status" value="1"/>
</dbReference>
<dbReference type="InterPro" id="IPR036291">
    <property type="entry name" value="NAD(P)-bd_dom_sf"/>
</dbReference>
<gene>
    <name evidence="2" type="ORF">P775_11655</name>
</gene>
<dbReference type="OrthoDB" id="109735at2"/>
<dbReference type="RefSeq" id="WP_099911086.1">
    <property type="nucleotide sequence ID" value="NZ_AWWI01000070.1"/>
</dbReference>
<dbReference type="PANTHER" id="PTHR43162">
    <property type="match status" value="1"/>
</dbReference>
<name>A0A2G8REJ5_9RHOB</name>
<dbReference type="Pfam" id="PF05368">
    <property type="entry name" value="NmrA"/>
    <property type="match status" value="1"/>
</dbReference>
<reference evidence="2 3" key="1">
    <citation type="submission" date="2013-09" db="EMBL/GenBank/DDBJ databases">
        <title>Genome sequencing of Phaeobacter antarcticus sp. nov. SM1211.</title>
        <authorList>
            <person name="Zhang X.-Y."/>
            <person name="Liu C."/>
            <person name="Chen X.-L."/>
            <person name="Xie B.-B."/>
            <person name="Qin Q.-L."/>
            <person name="Rong J.-C."/>
            <person name="Zhang Y.-Z."/>
        </authorList>
    </citation>
    <scope>NUCLEOTIDE SEQUENCE [LARGE SCALE GENOMIC DNA]</scope>
    <source>
        <strain evidence="2 3">SM1211</strain>
    </source>
</reference>
<dbReference type="Proteomes" id="UP000231259">
    <property type="component" value="Unassembled WGS sequence"/>
</dbReference>
<evidence type="ECO:0000259" key="1">
    <source>
        <dbReference type="Pfam" id="PF05368"/>
    </source>
</evidence>
<dbReference type="EMBL" id="AWWI01000070">
    <property type="protein sequence ID" value="PIL20004.1"/>
    <property type="molecule type" value="Genomic_DNA"/>
</dbReference>
<comment type="caution">
    <text evidence="2">The sequence shown here is derived from an EMBL/GenBank/DDBJ whole genome shotgun (WGS) entry which is preliminary data.</text>
</comment>
<accession>A0A2G8REJ5</accession>
<feature type="domain" description="NmrA-like" evidence="1">
    <location>
        <begin position="5"/>
        <end position="226"/>
    </location>
</feature>